<protein>
    <recommendedName>
        <fullName evidence="11">Cytochrome b-c1 complex subunit 8</fullName>
    </recommendedName>
    <alternativeName>
        <fullName evidence="11">Complex III subunit 8</fullName>
    </alternativeName>
</protein>
<comment type="function">
    <text evidence="11">Component of the ubiquinol-cytochrome c oxidoreductase, a multisubunit transmembrane complex that is part of the mitochondrial electron transport chain which drives oxidative phosphorylation. The complex plays an important role in the uptake of multiple carbon sources present in different host niches.</text>
</comment>
<evidence type="ECO:0000256" key="4">
    <source>
        <dbReference type="ARBA" id="ARBA00022660"/>
    </source>
</evidence>
<dbReference type="GeneID" id="38780501"/>
<keyword evidence="3 11" id="KW-0813">Transport</keyword>
<proteinExistence type="inferred from homology"/>
<dbReference type="Pfam" id="PF02939">
    <property type="entry name" value="UcrQ"/>
    <property type="match status" value="1"/>
</dbReference>
<dbReference type="SUPFAM" id="SSF81508">
    <property type="entry name" value="Ubiquinone-binding protein QP-C of cytochrome bc1 complex (Ubiquinol-cytochrome c reductase)"/>
    <property type="match status" value="1"/>
</dbReference>
<evidence type="ECO:0000256" key="3">
    <source>
        <dbReference type="ARBA" id="ARBA00022448"/>
    </source>
</evidence>
<dbReference type="InterPro" id="IPR036642">
    <property type="entry name" value="Cyt_bc1_su8_sf"/>
</dbReference>
<keyword evidence="7 11" id="KW-0249">Electron transport</keyword>
<evidence type="ECO:0000313" key="13">
    <source>
        <dbReference type="Proteomes" id="UP000287166"/>
    </source>
</evidence>
<reference evidence="12 13" key="1">
    <citation type="journal article" date="2018" name="Sci. Rep.">
        <title>Genome sequence of the cauliflower mushroom Sparassis crispa (Hanabiratake) and its association with beneficial usage.</title>
        <authorList>
            <person name="Kiyama R."/>
            <person name="Furutani Y."/>
            <person name="Kawaguchi K."/>
            <person name="Nakanishi T."/>
        </authorList>
    </citation>
    <scope>NUCLEOTIDE SEQUENCE [LARGE SCALE GENOMIC DNA]</scope>
</reference>
<evidence type="ECO:0000256" key="11">
    <source>
        <dbReference type="RuleBase" id="RU368118"/>
    </source>
</evidence>
<dbReference type="OrthoDB" id="6683853at2759"/>
<accession>A0A401GP99</accession>
<dbReference type="Gene3D" id="1.20.5.210">
    <property type="entry name" value="Cytochrome b-c1 complex subunit 8"/>
    <property type="match status" value="1"/>
</dbReference>
<sequence>MSPFQQRATHHMFRSWLFNGYRRLSGQMPYWIVPALIGVSHLFPLSPALTPPVSSVFASRPLAVRLRGMR</sequence>
<keyword evidence="5" id="KW-0812">Transmembrane</keyword>
<name>A0A401GP99_9APHY</name>
<comment type="subunit">
    <text evidence="11">Component of the ubiquinol-cytochrome c oxidoreductase (cytochrome b-c1 complex, complex III, CIII), a multisubunit enzyme composed of 3 respiratory subunits cytochrome b, cytochrome c1 and Rieske protein, 2 core protein subunits, and additional low-molecular weight protein subunits. The complex exists as an obligatory dimer and forms supercomplexes (SCs) in the inner mitochondrial membrane with cytochrome c oxidase (complex IV, CIV).</text>
</comment>
<evidence type="ECO:0000256" key="9">
    <source>
        <dbReference type="ARBA" id="ARBA00023128"/>
    </source>
</evidence>
<dbReference type="InParanoid" id="A0A401GP99"/>
<dbReference type="InterPro" id="IPR004205">
    <property type="entry name" value="Cyt_bc1_su8"/>
</dbReference>
<dbReference type="AlphaFoldDB" id="A0A401GP99"/>
<dbReference type="Proteomes" id="UP000287166">
    <property type="component" value="Unassembled WGS sequence"/>
</dbReference>
<gene>
    <name evidence="12" type="ORF">SCP_0506390</name>
</gene>
<evidence type="ECO:0000256" key="1">
    <source>
        <dbReference type="ARBA" id="ARBA00004434"/>
    </source>
</evidence>
<keyword evidence="10" id="KW-0472">Membrane</keyword>
<keyword evidence="6 11" id="KW-0999">Mitochondrion inner membrane</keyword>
<evidence type="ECO:0000256" key="5">
    <source>
        <dbReference type="ARBA" id="ARBA00022692"/>
    </source>
</evidence>
<comment type="subcellular location">
    <subcellularLocation>
        <location evidence="1 11">Mitochondrion inner membrane</location>
        <topology evidence="1 11">Single-pass membrane protein</topology>
    </subcellularLocation>
</comment>
<dbReference type="GO" id="GO:0045275">
    <property type="term" value="C:respiratory chain complex III"/>
    <property type="evidence" value="ECO:0007669"/>
    <property type="project" value="UniProtKB-UniRule"/>
</dbReference>
<dbReference type="GO" id="GO:0005743">
    <property type="term" value="C:mitochondrial inner membrane"/>
    <property type="evidence" value="ECO:0007669"/>
    <property type="project" value="UniProtKB-SubCell"/>
</dbReference>
<comment type="caution">
    <text evidence="12">The sequence shown here is derived from an EMBL/GenBank/DDBJ whole genome shotgun (WGS) entry which is preliminary data.</text>
</comment>
<comment type="similarity">
    <text evidence="2 11">Belongs to the UQCRQ/QCR8 family.</text>
</comment>
<organism evidence="12 13">
    <name type="scientific">Sparassis crispa</name>
    <dbReference type="NCBI Taxonomy" id="139825"/>
    <lineage>
        <taxon>Eukaryota</taxon>
        <taxon>Fungi</taxon>
        <taxon>Dikarya</taxon>
        <taxon>Basidiomycota</taxon>
        <taxon>Agaricomycotina</taxon>
        <taxon>Agaricomycetes</taxon>
        <taxon>Polyporales</taxon>
        <taxon>Sparassidaceae</taxon>
        <taxon>Sparassis</taxon>
    </lineage>
</organism>
<evidence type="ECO:0000256" key="7">
    <source>
        <dbReference type="ARBA" id="ARBA00022982"/>
    </source>
</evidence>
<dbReference type="GO" id="GO:0006122">
    <property type="term" value="P:mitochondrial electron transport, ubiquinol to cytochrome c"/>
    <property type="evidence" value="ECO:0007669"/>
    <property type="project" value="UniProtKB-UniRule"/>
</dbReference>
<evidence type="ECO:0000313" key="12">
    <source>
        <dbReference type="EMBL" id="GBE83584.1"/>
    </source>
</evidence>
<evidence type="ECO:0000256" key="2">
    <source>
        <dbReference type="ARBA" id="ARBA00007668"/>
    </source>
</evidence>
<evidence type="ECO:0000256" key="6">
    <source>
        <dbReference type="ARBA" id="ARBA00022792"/>
    </source>
</evidence>
<keyword evidence="13" id="KW-1185">Reference proteome</keyword>
<evidence type="ECO:0000256" key="8">
    <source>
        <dbReference type="ARBA" id="ARBA00022989"/>
    </source>
</evidence>
<keyword evidence="4 11" id="KW-0679">Respiratory chain</keyword>
<keyword evidence="8" id="KW-1133">Transmembrane helix</keyword>
<dbReference type="EMBL" id="BFAD01000005">
    <property type="protein sequence ID" value="GBE83584.1"/>
    <property type="molecule type" value="Genomic_DNA"/>
</dbReference>
<dbReference type="RefSeq" id="XP_027614497.1">
    <property type="nucleotide sequence ID" value="XM_027758696.1"/>
</dbReference>
<evidence type="ECO:0000256" key="10">
    <source>
        <dbReference type="ARBA" id="ARBA00023136"/>
    </source>
</evidence>
<keyword evidence="9 11" id="KW-0496">Mitochondrion</keyword>